<evidence type="ECO:0000256" key="6">
    <source>
        <dbReference type="ARBA" id="ARBA00023136"/>
    </source>
</evidence>
<evidence type="ECO:0000256" key="2">
    <source>
        <dbReference type="ARBA" id="ARBA00006434"/>
    </source>
</evidence>
<sequence length="398" mass="43634">MSSSEIIIIGSIVYVGIIFSIGFYASRNVKNSSDFIVAGRRLPLFICIFTVFATWFGSGTLIGAAGAAYKKGFLGVLSNPIGSAICLFLAGLFYVRILRRMKLLTLPDLFRRRFGKWAEVLSGICIIPAYIGWVASIFVAFGFVLHTVTGMDTNLAIFLSAAVTLIYTFAGGMWAVSLTDFLQALVIIVGLLILFPLVINDVGGFAGLQKQVPESHFSLLPENNLKDWLWYIQALLVIGIGNIASQDLLQRAFSSRDEKVAQWSMYITTFLYISIAMIPVMLGIAGSVIMPNIADPEFILPKLGMKYLHPVGMALFVGALFSALMSSADGGILAPASIFSQNILKKFKKNLTEKQILWSIRWAILAVSILGLITALYFQNVYKLMVKSFSILFVGLVI</sequence>
<comment type="caution">
    <text evidence="8">The sequence shown here is derived from an EMBL/GenBank/DDBJ whole genome shotgun (WGS) entry which is preliminary data.</text>
</comment>
<dbReference type="Gene3D" id="1.20.1730.10">
    <property type="entry name" value="Sodium/glucose cotransporter"/>
    <property type="match status" value="1"/>
</dbReference>
<dbReference type="EMBL" id="BART01002742">
    <property type="protein sequence ID" value="GAG67150.1"/>
    <property type="molecule type" value="Genomic_DNA"/>
</dbReference>
<feature type="transmembrane region" description="Helical" evidence="7">
    <location>
        <begin position="6"/>
        <end position="24"/>
    </location>
</feature>
<feature type="transmembrane region" description="Helical" evidence="7">
    <location>
        <begin position="184"/>
        <end position="208"/>
    </location>
</feature>
<dbReference type="InterPro" id="IPR001734">
    <property type="entry name" value="Na/solute_symporter"/>
</dbReference>
<evidence type="ECO:0000256" key="4">
    <source>
        <dbReference type="ARBA" id="ARBA00022692"/>
    </source>
</evidence>
<accession>X0ZC32</accession>
<proteinExistence type="inferred from homology"/>
<evidence type="ECO:0008006" key="9">
    <source>
        <dbReference type="Google" id="ProtNLM"/>
    </source>
</evidence>
<dbReference type="InterPro" id="IPR050277">
    <property type="entry name" value="Sodium:Solute_Symporter"/>
</dbReference>
<feature type="transmembrane region" description="Helical" evidence="7">
    <location>
        <begin position="228"/>
        <end position="249"/>
    </location>
</feature>
<keyword evidence="6 7" id="KW-0472">Membrane</keyword>
<reference evidence="8" key="1">
    <citation type="journal article" date="2014" name="Front. Microbiol.">
        <title>High frequency of phylogenetically diverse reductive dehalogenase-homologous genes in deep subseafloor sedimentary metagenomes.</title>
        <authorList>
            <person name="Kawai M."/>
            <person name="Futagami T."/>
            <person name="Toyoda A."/>
            <person name="Takaki Y."/>
            <person name="Nishi S."/>
            <person name="Hori S."/>
            <person name="Arai W."/>
            <person name="Tsubouchi T."/>
            <person name="Morono Y."/>
            <person name="Uchiyama I."/>
            <person name="Ito T."/>
            <person name="Fujiyama A."/>
            <person name="Inagaki F."/>
            <person name="Takami H."/>
        </authorList>
    </citation>
    <scope>NUCLEOTIDE SEQUENCE</scope>
    <source>
        <strain evidence="8">Expedition CK06-06</strain>
    </source>
</reference>
<keyword evidence="3" id="KW-0813">Transport</keyword>
<dbReference type="PROSITE" id="PS50283">
    <property type="entry name" value="NA_SOLUT_SYMP_3"/>
    <property type="match status" value="1"/>
</dbReference>
<dbReference type="GO" id="GO:0005886">
    <property type="term" value="C:plasma membrane"/>
    <property type="evidence" value="ECO:0007669"/>
    <property type="project" value="TreeGrafter"/>
</dbReference>
<feature type="transmembrane region" description="Helical" evidence="7">
    <location>
        <begin position="155"/>
        <end position="177"/>
    </location>
</feature>
<dbReference type="Pfam" id="PF00474">
    <property type="entry name" value="SSF"/>
    <property type="match status" value="1"/>
</dbReference>
<evidence type="ECO:0000256" key="1">
    <source>
        <dbReference type="ARBA" id="ARBA00004141"/>
    </source>
</evidence>
<dbReference type="CDD" id="cd11474">
    <property type="entry name" value="SLC5sbd_CHT"/>
    <property type="match status" value="1"/>
</dbReference>
<feature type="non-terminal residue" evidence="8">
    <location>
        <position position="398"/>
    </location>
</feature>
<evidence type="ECO:0000313" key="8">
    <source>
        <dbReference type="EMBL" id="GAG67150.1"/>
    </source>
</evidence>
<evidence type="ECO:0000256" key="3">
    <source>
        <dbReference type="ARBA" id="ARBA00022448"/>
    </source>
</evidence>
<keyword evidence="5 7" id="KW-1133">Transmembrane helix</keyword>
<feature type="transmembrane region" description="Helical" evidence="7">
    <location>
        <begin position="81"/>
        <end position="99"/>
    </location>
</feature>
<evidence type="ECO:0000256" key="7">
    <source>
        <dbReference type="SAM" id="Phobius"/>
    </source>
</evidence>
<dbReference type="AlphaFoldDB" id="X0ZC32"/>
<keyword evidence="4 7" id="KW-0812">Transmembrane</keyword>
<dbReference type="PANTHER" id="PTHR48086:SF7">
    <property type="entry name" value="SODIUM-SOLUTE SYMPORTER-RELATED"/>
    <property type="match status" value="1"/>
</dbReference>
<comment type="subcellular location">
    <subcellularLocation>
        <location evidence="1">Membrane</location>
        <topology evidence="1">Multi-pass membrane protein</topology>
    </subcellularLocation>
</comment>
<evidence type="ECO:0000256" key="5">
    <source>
        <dbReference type="ARBA" id="ARBA00022989"/>
    </source>
</evidence>
<feature type="transmembrane region" description="Helical" evidence="7">
    <location>
        <begin position="270"/>
        <end position="293"/>
    </location>
</feature>
<gene>
    <name evidence="8" type="ORF">S01H4_08117</name>
</gene>
<feature type="transmembrane region" description="Helical" evidence="7">
    <location>
        <begin position="313"/>
        <end position="339"/>
    </location>
</feature>
<feature type="transmembrane region" description="Helical" evidence="7">
    <location>
        <begin position="120"/>
        <end position="143"/>
    </location>
</feature>
<organism evidence="8">
    <name type="scientific">marine sediment metagenome</name>
    <dbReference type="NCBI Taxonomy" id="412755"/>
    <lineage>
        <taxon>unclassified sequences</taxon>
        <taxon>metagenomes</taxon>
        <taxon>ecological metagenomes</taxon>
    </lineage>
</organism>
<dbReference type="GO" id="GO:0022857">
    <property type="term" value="F:transmembrane transporter activity"/>
    <property type="evidence" value="ECO:0007669"/>
    <property type="project" value="InterPro"/>
</dbReference>
<dbReference type="PANTHER" id="PTHR48086">
    <property type="entry name" value="SODIUM/PROLINE SYMPORTER-RELATED"/>
    <property type="match status" value="1"/>
</dbReference>
<protein>
    <recommendedName>
        <fullName evidence="9">Sodium:solute symporter</fullName>
    </recommendedName>
</protein>
<dbReference type="InterPro" id="IPR038377">
    <property type="entry name" value="Na/Glc_symporter_sf"/>
</dbReference>
<feature type="transmembrane region" description="Helical" evidence="7">
    <location>
        <begin position="360"/>
        <end position="378"/>
    </location>
</feature>
<feature type="transmembrane region" description="Helical" evidence="7">
    <location>
        <begin position="44"/>
        <end position="69"/>
    </location>
</feature>
<comment type="similarity">
    <text evidence="2">Belongs to the sodium:solute symporter (SSF) (TC 2.A.21) family.</text>
</comment>
<name>X0ZC32_9ZZZZ</name>